<dbReference type="CDD" id="cd05380">
    <property type="entry name" value="CAP_euk"/>
    <property type="match status" value="1"/>
</dbReference>
<evidence type="ECO:0000313" key="3">
    <source>
        <dbReference type="EMBL" id="JAW12474.1"/>
    </source>
</evidence>
<dbReference type="InterPro" id="IPR001283">
    <property type="entry name" value="CRISP-related"/>
</dbReference>
<dbReference type="PRINTS" id="PR00838">
    <property type="entry name" value="V5ALLERGEN"/>
</dbReference>
<dbReference type="PRINTS" id="PR00837">
    <property type="entry name" value="V5TPXLIKE"/>
</dbReference>
<reference evidence="3" key="1">
    <citation type="journal article" date="2018" name="PLoS Negl. Trop. Dis.">
        <title>An insight into the salivary gland and fat body transcriptome of Panstrongylus lignarius (Hemiptera: Heteroptera), the main vector of Chagas disease in Peru.</title>
        <authorList>
            <person name="Nevoa J.C."/>
            <person name="Mendes M.T."/>
            <person name="da Silva M.V."/>
            <person name="Soares S.C."/>
            <person name="Oliveira C.J.F."/>
            <person name="Ribeiro J.M.C."/>
        </authorList>
    </citation>
    <scope>NUCLEOTIDE SEQUENCE</scope>
</reference>
<organism evidence="3">
    <name type="scientific">Panstrongylus lignarius</name>
    <dbReference type="NCBI Taxonomy" id="156445"/>
    <lineage>
        <taxon>Eukaryota</taxon>
        <taxon>Metazoa</taxon>
        <taxon>Ecdysozoa</taxon>
        <taxon>Arthropoda</taxon>
        <taxon>Hexapoda</taxon>
        <taxon>Insecta</taxon>
        <taxon>Pterygota</taxon>
        <taxon>Neoptera</taxon>
        <taxon>Paraneoptera</taxon>
        <taxon>Hemiptera</taxon>
        <taxon>Heteroptera</taxon>
        <taxon>Panheteroptera</taxon>
        <taxon>Cimicomorpha</taxon>
        <taxon>Reduviidae</taxon>
        <taxon>Triatominae</taxon>
        <taxon>Panstrongylus</taxon>
    </lineage>
</organism>
<dbReference type="GO" id="GO:0005576">
    <property type="term" value="C:extracellular region"/>
    <property type="evidence" value="ECO:0007669"/>
    <property type="project" value="UniProtKB-SubCell"/>
</dbReference>
<protein>
    <submittedName>
        <fullName evidence="3">Putative salivary scp/antigen 5 protein</fullName>
    </submittedName>
</protein>
<dbReference type="AlphaFoldDB" id="A0A224XN08"/>
<dbReference type="PANTHER" id="PTHR10334">
    <property type="entry name" value="CYSTEINE-RICH SECRETORY PROTEIN-RELATED"/>
    <property type="match status" value="1"/>
</dbReference>
<sequence>MAKSHNAPVFSWLALALIGSLVACTQQACKNSNTLLGMKELTQQDKRKLLHAHNKFRDLTASGNGLGHQPPAQNMLVLGWNEYAAQQAYSWASGCEFMHNDPKDKKNRPMGQNLYVKMSSEKENVNTTFSKYVDSMVEGWYNETKLYTFGSGFSGLTGHYTQLVWATTAKLGCGYSYYKENNWHVGYLVCNYSPAGNMYGEDPYVTGSPNCSSFDLTPVKKYKHLCIKKPTKKNIQQT</sequence>
<dbReference type="PROSITE" id="PS51257">
    <property type="entry name" value="PROKAR_LIPOPROTEIN"/>
    <property type="match status" value="1"/>
</dbReference>
<dbReference type="InterPro" id="IPR035940">
    <property type="entry name" value="CAP_sf"/>
</dbReference>
<dbReference type="SUPFAM" id="SSF55797">
    <property type="entry name" value="PR-1-like"/>
    <property type="match status" value="1"/>
</dbReference>
<feature type="signal peptide" evidence="1">
    <location>
        <begin position="1"/>
        <end position="23"/>
    </location>
</feature>
<proteinExistence type="predicted"/>
<evidence type="ECO:0000256" key="1">
    <source>
        <dbReference type="SAM" id="SignalP"/>
    </source>
</evidence>
<feature type="domain" description="SCP" evidence="2">
    <location>
        <begin position="44"/>
        <end position="200"/>
    </location>
</feature>
<dbReference type="EMBL" id="GFTR01003952">
    <property type="protein sequence ID" value="JAW12474.1"/>
    <property type="molecule type" value="Transcribed_RNA"/>
</dbReference>
<dbReference type="PROSITE" id="PS01010">
    <property type="entry name" value="CRISP_2"/>
    <property type="match status" value="1"/>
</dbReference>
<dbReference type="Pfam" id="PF00188">
    <property type="entry name" value="CAP"/>
    <property type="match status" value="1"/>
</dbReference>
<dbReference type="PROSITE" id="PS01009">
    <property type="entry name" value="CRISP_1"/>
    <property type="match status" value="1"/>
</dbReference>
<dbReference type="InterPro" id="IPR014044">
    <property type="entry name" value="CAP_dom"/>
</dbReference>
<keyword evidence="1" id="KW-0732">Signal</keyword>
<dbReference type="Gene3D" id="3.40.33.10">
    <property type="entry name" value="CAP"/>
    <property type="match status" value="1"/>
</dbReference>
<feature type="chain" id="PRO_5013279509" evidence="1">
    <location>
        <begin position="24"/>
        <end position="238"/>
    </location>
</feature>
<accession>A0A224XN08</accession>
<dbReference type="SMART" id="SM00198">
    <property type="entry name" value="SCP"/>
    <property type="match status" value="1"/>
</dbReference>
<dbReference type="InterPro" id="IPR002413">
    <property type="entry name" value="V5_allergen-like"/>
</dbReference>
<dbReference type="InterPro" id="IPR018244">
    <property type="entry name" value="Allrgn_V5/Tpx1_CS"/>
</dbReference>
<name>A0A224XN08_9HEMI</name>
<evidence type="ECO:0000259" key="2">
    <source>
        <dbReference type="SMART" id="SM00198"/>
    </source>
</evidence>